<evidence type="ECO:0000259" key="2">
    <source>
        <dbReference type="Pfam" id="PF13472"/>
    </source>
</evidence>
<dbReference type="Pfam" id="PF13472">
    <property type="entry name" value="Lipase_GDSL_2"/>
    <property type="match status" value="1"/>
</dbReference>
<gene>
    <name evidence="3" type="ORF">PSRA_1328</name>
</gene>
<dbReference type="InterPro" id="IPR036514">
    <property type="entry name" value="SGNH_hydro_sf"/>
</dbReference>
<dbReference type="GO" id="GO:0004622">
    <property type="term" value="F:phosphatidylcholine lysophospholipase activity"/>
    <property type="evidence" value="ECO:0007669"/>
    <property type="project" value="TreeGrafter"/>
</dbReference>
<organism evidence="3 4">
    <name type="scientific">Pseudoscardovia radai</name>
    <dbReference type="NCBI Taxonomy" id="987066"/>
    <lineage>
        <taxon>Bacteria</taxon>
        <taxon>Bacillati</taxon>
        <taxon>Actinomycetota</taxon>
        <taxon>Actinomycetes</taxon>
        <taxon>Bifidobacteriales</taxon>
        <taxon>Bifidobacteriaceae</taxon>
        <taxon>Pseudoscardovia</taxon>
    </lineage>
</organism>
<dbReference type="Gene3D" id="3.40.50.1110">
    <property type="entry name" value="SGNH hydrolase"/>
    <property type="match status" value="1"/>
</dbReference>
<dbReference type="InterPro" id="IPR051532">
    <property type="entry name" value="Ester_Hydrolysis_Enzymes"/>
</dbReference>
<dbReference type="AlphaFoldDB" id="A0A261EVY6"/>
<dbReference type="PANTHER" id="PTHR30383:SF5">
    <property type="entry name" value="SGNH HYDROLASE-TYPE ESTERASE DOMAIN-CONTAINING PROTEIN"/>
    <property type="match status" value="1"/>
</dbReference>
<reference evidence="3 4" key="1">
    <citation type="journal article" date="2017" name="BMC Genomics">
        <title>Comparative genomic and phylogenomic analyses of the Bifidobacteriaceae family.</title>
        <authorList>
            <person name="Lugli G.A."/>
            <person name="Milani C."/>
            <person name="Turroni F."/>
            <person name="Duranti S."/>
            <person name="Mancabelli L."/>
            <person name="Mangifesta M."/>
            <person name="Ferrario C."/>
            <person name="Modesto M."/>
            <person name="Mattarelli P."/>
            <person name="Jiri K."/>
            <person name="van Sinderen D."/>
            <person name="Ventura M."/>
        </authorList>
    </citation>
    <scope>NUCLEOTIDE SEQUENCE [LARGE SCALE GENOMIC DNA]</scope>
    <source>
        <strain evidence="3 4">DSM 24742</strain>
    </source>
</reference>
<dbReference type="SUPFAM" id="SSF52266">
    <property type="entry name" value="SGNH hydrolase"/>
    <property type="match status" value="1"/>
</dbReference>
<dbReference type="RefSeq" id="WP_094661138.1">
    <property type="nucleotide sequence ID" value="NZ_MWWR01000012.1"/>
</dbReference>
<dbReference type="EMBL" id="MWWR01000012">
    <property type="protein sequence ID" value="OZG51034.1"/>
    <property type="molecule type" value="Genomic_DNA"/>
</dbReference>
<evidence type="ECO:0000313" key="3">
    <source>
        <dbReference type="EMBL" id="OZG51034.1"/>
    </source>
</evidence>
<feature type="region of interest" description="Disordered" evidence="1">
    <location>
        <begin position="274"/>
        <end position="301"/>
    </location>
</feature>
<dbReference type="OrthoDB" id="9804395at2"/>
<protein>
    <submittedName>
        <fullName evidence="3">Lipase</fullName>
    </submittedName>
</protein>
<comment type="caution">
    <text evidence="3">The sequence shown here is derived from an EMBL/GenBank/DDBJ whole genome shotgun (WGS) entry which is preliminary data.</text>
</comment>
<name>A0A261EVY6_9BIFI</name>
<proteinExistence type="predicted"/>
<keyword evidence="4" id="KW-1185">Reference proteome</keyword>
<dbReference type="Proteomes" id="UP000216725">
    <property type="component" value="Unassembled WGS sequence"/>
</dbReference>
<accession>A0A261EVY6</accession>
<evidence type="ECO:0000256" key="1">
    <source>
        <dbReference type="SAM" id="MobiDB-lite"/>
    </source>
</evidence>
<evidence type="ECO:0000313" key="4">
    <source>
        <dbReference type="Proteomes" id="UP000216725"/>
    </source>
</evidence>
<dbReference type="InterPro" id="IPR013830">
    <property type="entry name" value="SGNH_hydro"/>
</dbReference>
<dbReference type="PANTHER" id="PTHR30383">
    <property type="entry name" value="THIOESTERASE 1/PROTEASE 1/LYSOPHOSPHOLIPASE L1"/>
    <property type="match status" value="1"/>
</dbReference>
<sequence length="301" mass="33120">MTHPTKTRTAGRGTAPRSNPFRRIVAGTQAQWAKTHVKLAHEPEGDRFGTVCAPEADPDATPITMLAVGDSMVAGCGTSHQSKGLIPQEAYFLSKETKHPVQWRTDAKLGATIRRVKYRQLAKLDGQDPSPLYDIITICAGSNDIMARRKPSDWGEDLADAIDIAKRHARAVDVMSCGQLYTIPSLGKALREELERQCDAQAEVSLDVCTRHGAHYINLVHEELGCDHSWFWCGDQFHPNAEGYERLARACVETMARERMDLILSDLLLDRPQSERVGKHVPATNGTEPDGAGRDGAATQD</sequence>
<feature type="region of interest" description="Disordered" evidence="1">
    <location>
        <begin position="1"/>
        <end position="20"/>
    </location>
</feature>
<feature type="domain" description="SGNH hydrolase-type esterase" evidence="2">
    <location>
        <begin position="67"/>
        <end position="246"/>
    </location>
</feature>